<dbReference type="EMBL" id="LCOJ01000001">
    <property type="protein sequence ID" value="KKU75906.1"/>
    <property type="molecule type" value="Genomic_DNA"/>
</dbReference>
<dbReference type="Proteomes" id="UP000034879">
    <property type="component" value="Unassembled WGS sequence"/>
</dbReference>
<keyword evidence="1" id="KW-0472">Membrane</keyword>
<organism evidence="2 3">
    <name type="scientific">Candidatus Nomurabacteria bacterium GW2011_GWB1_47_6</name>
    <dbReference type="NCBI Taxonomy" id="1618749"/>
    <lineage>
        <taxon>Bacteria</taxon>
        <taxon>Candidatus Nomuraibacteriota</taxon>
    </lineage>
</organism>
<evidence type="ECO:0000256" key="1">
    <source>
        <dbReference type="SAM" id="Phobius"/>
    </source>
</evidence>
<gene>
    <name evidence="2" type="ORF">UY01_C0001G0002</name>
</gene>
<protein>
    <recommendedName>
        <fullName evidence="4">DUF11 domain-containing protein</fullName>
    </recommendedName>
</protein>
<sequence>MERENDNRPHKLEDLKRRLFSKNYQNKVEYKDGFSASSHGKVSDSWEAGETVARLADKILTKTALFKKIFVISLAFFALSAGYAAYVFFAGSNTVSNENIDISITGNNFVAGGEELDLVIGIANKNTTSLDLVDLLIEYPKGATENFSTDTERLRESLGTIPAGAVRNENLKLVLFGEQGSVRPIKVSIEYRVTGSNAIFVKEKTYNVNINSTPINLTLEGPQSVSPNQDITLNIKTSLNANRPAENILVALDYPLGFQFVRSVPVPSFGNNVWDLGDLAPGAEHGISIYGKMTDVFDGEEKTFNVKSGSQDPTEKSSIGVVFNSTRHTIEIKKPFIETAIFINGVGQRDFAVDSKTPLNVEVRYANNLSSGVDDVVIEARISGNAWNRTSVRSMQGHYDSSKNQITWDSSTKRNLSEINPGDSGSVSFVIEPVTLFSSPGGMLAEPTINIEVNIFGRQSAEDSSVNELKNSASAVVRLISDLSFSAKALYYSGAFPNSGPIPPQAEEETTYTIVWTLSNTANGISGAELSSSLPAWIGFVGPVSPAGEDLSYNSSTKEIIWNIGRIARGTGITAAARSVSFQVALRPSLSQVGSVPAIINPSVLTGHDDFANVDIKAAKVELGTQLDSDPLFPPMGAAVTE</sequence>
<keyword evidence="1" id="KW-0812">Transmembrane</keyword>
<reference evidence="2" key="1">
    <citation type="journal article" date="2015" name="Nature">
        <title>rRNA introns, odd ribosomes, and small enigmatic genomes across a large radiation of phyla.</title>
        <authorList>
            <person name="Brown C.T."/>
            <person name="Hug L.A."/>
            <person name="Thomas B.C."/>
            <person name="Sharon I."/>
            <person name="Castelle C.J."/>
            <person name="Singh A."/>
            <person name="Wilkins M.J."/>
            <person name="Williams K.H."/>
            <person name="Banfield J.F."/>
        </authorList>
    </citation>
    <scope>NUCLEOTIDE SEQUENCE [LARGE SCALE GENOMIC DNA]</scope>
</reference>
<keyword evidence="1" id="KW-1133">Transmembrane helix</keyword>
<dbReference type="AlphaFoldDB" id="A0A0G1T259"/>
<comment type="caution">
    <text evidence="2">The sequence shown here is derived from an EMBL/GenBank/DDBJ whole genome shotgun (WGS) entry which is preliminary data.</text>
</comment>
<evidence type="ECO:0000313" key="3">
    <source>
        <dbReference type="Proteomes" id="UP000034879"/>
    </source>
</evidence>
<evidence type="ECO:0008006" key="4">
    <source>
        <dbReference type="Google" id="ProtNLM"/>
    </source>
</evidence>
<evidence type="ECO:0000313" key="2">
    <source>
        <dbReference type="EMBL" id="KKU75906.1"/>
    </source>
</evidence>
<accession>A0A0G1T259</accession>
<proteinExistence type="predicted"/>
<feature type="transmembrane region" description="Helical" evidence="1">
    <location>
        <begin position="69"/>
        <end position="89"/>
    </location>
</feature>
<name>A0A0G1T259_9BACT</name>